<feature type="transmembrane region" description="Helical" evidence="2">
    <location>
        <begin position="258"/>
        <end position="278"/>
    </location>
</feature>
<evidence type="ECO:0000256" key="2">
    <source>
        <dbReference type="SAM" id="Phobius"/>
    </source>
</evidence>
<dbReference type="EMBL" id="JACHEM010000001">
    <property type="protein sequence ID" value="MBB6433862.1"/>
    <property type="molecule type" value="Genomic_DNA"/>
</dbReference>
<organism evidence="3 4">
    <name type="scientific">Streptomyces candidus</name>
    <dbReference type="NCBI Taxonomy" id="67283"/>
    <lineage>
        <taxon>Bacteria</taxon>
        <taxon>Bacillati</taxon>
        <taxon>Actinomycetota</taxon>
        <taxon>Actinomycetes</taxon>
        <taxon>Kitasatosporales</taxon>
        <taxon>Streptomycetaceae</taxon>
        <taxon>Streptomyces</taxon>
    </lineage>
</organism>
<keyword evidence="2" id="KW-0472">Membrane</keyword>
<evidence type="ECO:0000313" key="4">
    <source>
        <dbReference type="Proteomes" id="UP000540423"/>
    </source>
</evidence>
<keyword evidence="4" id="KW-1185">Reference proteome</keyword>
<gene>
    <name evidence="3" type="ORF">HNQ79_000300</name>
</gene>
<name>A0A7X0HA32_9ACTN</name>
<sequence>MRRPQDVISRPRKPTDAPAAHPGRTGDEADAEATPADPAATVAVGVEQAEAALVEHYPRLVRLAYLVLPPHLGRNRRVLTAHSLAQRALPRGRTGRTPQSVAGIPLPRPETGSTATAGTSGRDRGHAYVRQQVLRRALEAEQPLLRRAWPTRSQLPPLLPQVWGVRLFPKSGGADELALDQKLAALTGAGRAAYVLRTLERLTDPEVRGVLDGCGVADPAAALAEADTVEPSALLESAEFDPCSLQARPTDLMRRRHFTRAAVAAVAALAVGAVLIGGTDGASGPLYAQNPSAERALDPARLTIAPADAWKTSDRTDFSVWPVRGSLAEDFALLGRALAVWARPGESAGVSATPQTPTGPAMGPPQLLYAGEVDGARVVVLYDGLRLVRYAEPVDGSAGVVLDFARVDGASEASAAAVVVARTDTHVRYLTAPWADRVAVRDLLDPAAAPRALRRAPDGITDPLAAPSTSRDCRTWDAMEVRDATGTRTLTDLGELTPARLTSGPPAAPADLRSTADRERWAHTACLLPTVRSRGVRSVNSWAYAAQALPESNGTAHWVCTRAETWRGNGSRVFAQFQPPGPGRGAPGAVAAKAENSAACGAKDPKVLAGVLWKAKAGAPYLLAAGNDEFASLSVRGGAAGSSDGNLLAVPVTAGTGADLSGKLKDGTEADVLR</sequence>
<dbReference type="RefSeq" id="WP_221507174.1">
    <property type="nucleotide sequence ID" value="NZ_BNBN01000001.1"/>
</dbReference>
<accession>A0A7X0HA32</accession>
<comment type="caution">
    <text evidence="3">The sequence shown here is derived from an EMBL/GenBank/DDBJ whole genome shotgun (WGS) entry which is preliminary data.</text>
</comment>
<dbReference type="AlphaFoldDB" id="A0A7X0HA32"/>
<evidence type="ECO:0008006" key="5">
    <source>
        <dbReference type="Google" id="ProtNLM"/>
    </source>
</evidence>
<dbReference type="Proteomes" id="UP000540423">
    <property type="component" value="Unassembled WGS sequence"/>
</dbReference>
<feature type="region of interest" description="Disordered" evidence="1">
    <location>
        <begin position="88"/>
        <end position="124"/>
    </location>
</feature>
<feature type="compositionally biased region" description="Low complexity" evidence="1">
    <location>
        <begin position="111"/>
        <end position="120"/>
    </location>
</feature>
<reference evidence="3 4" key="1">
    <citation type="submission" date="2020-08" db="EMBL/GenBank/DDBJ databases">
        <title>Genomic Encyclopedia of Type Strains, Phase IV (KMG-IV): sequencing the most valuable type-strain genomes for metagenomic binning, comparative biology and taxonomic classification.</title>
        <authorList>
            <person name="Goeker M."/>
        </authorList>
    </citation>
    <scope>NUCLEOTIDE SEQUENCE [LARGE SCALE GENOMIC DNA]</scope>
    <source>
        <strain evidence="3 4">DSM 40141</strain>
    </source>
</reference>
<keyword evidence="2" id="KW-0812">Transmembrane</keyword>
<proteinExistence type="predicted"/>
<keyword evidence="2" id="KW-1133">Transmembrane helix</keyword>
<protein>
    <recommendedName>
        <fullName evidence="5">DNA-directed RNA polymerase specialized sigma24 family protein</fullName>
    </recommendedName>
</protein>
<evidence type="ECO:0000313" key="3">
    <source>
        <dbReference type="EMBL" id="MBB6433862.1"/>
    </source>
</evidence>
<evidence type="ECO:0000256" key="1">
    <source>
        <dbReference type="SAM" id="MobiDB-lite"/>
    </source>
</evidence>
<feature type="region of interest" description="Disordered" evidence="1">
    <location>
        <begin position="1"/>
        <end position="37"/>
    </location>
</feature>